<dbReference type="STRING" id="40148.A0A0D9ZH31"/>
<dbReference type="PANTHER" id="PTHR11079">
    <property type="entry name" value="CYTOSINE DEAMINASE FAMILY MEMBER"/>
    <property type="match status" value="1"/>
</dbReference>
<feature type="compositionally biased region" description="Low complexity" evidence="3">
    <location>
        <begin position="56"/>
        <end position="68"/>
    </location>
</feature>
<dbReference type="GO" id="GO:0008835">
    <property type="term" value="F:diaminohydroxyphosphoribosylaminopyrimidine deaminase activity"/>
    <property type="evidence" value="ECO:0007669"/>
    <property type="project" value="TreeGrafter"/>
</dbReference>
<keyword evidence="1" id="KW-0479">Metal-binding</keyword>
<dbReference type="HOGENOM" id="CLU_036590_2_0_1"/>
<evidence type="ECO:0000256" key="3">
    <source>
        <dbReference type="SAM" id="MobiDB-lite"/>
    </source>
</evidence>
<dbReference type="Pfam" id="PF00383">
    <property type="entry name" value="dCMP_cyt_deam_1"/>
    <property type="match status" value="1"/>
</dbReference>
<accession>A0A0D9ZH31</accession>
<proteinExistence type="predicted"/>
<reference evidence="5" key="2">
    <citation type="submission" date="2018-05" db="EMBL/GenBank/DDBJ databases">
        <title>OgluRS3 (Oryza glumaepatula Reference Sequence Version 3).</title>
        <authorList>
            <person name="Zhang J."/>
            <person name="Kudrna D."/>
            <person name="Lee S."/>
            <person name="Talag J."/>
            <person name="Welchert J."/>
            <person name="Wing R.A."/>
        </authorList>
    </citation>
    <scope>NUCLEOTIDE SEQUENCE [LARGE SCALE GENOMIC DNA]</scope>
</reference>
<dbReference type="AlphaFoldDB" id="A0A0D9ZH31"/>
<dbReference type="Gene3D" id="3.40.140.10">
    <property type="entry name" value="Cytidine Deaminase, domain 2"/>
    <property type="match status" value="1"/>
</dbReference>
<evidence type="ECO:0000259" key="4">
    <source>
        <dbReference type="PROSITE" id="PS51747"/>
    </source>
</evidence>
<keyword evidence="2" id="KW-0862">Zinc</keyword>
<reference evidence="5" key="1">
    <citation type="submission" date="2015-04" db="UniProtKB">
        <authorList>
            <consortium name="EnsemblPlants"/>
        </authorList>
    </citation>
    <scope>IDENTIFICATION</scope>
</reference>
<feature type="domain" description="CMP/dCMP-type deaminase" evidence="4">
    <location>
        <begin position="92"/>
        <end position="206"/>
    </location>
</feature>
<dbReference type="Proteomes" id="UP000026961">
    <property type="component" value="Chromosome 4"/>
</dbReference>
<dbReference type="EnsemblPlants" id="OGLUM04G02440.1">
    <property type="protein sequence ID" value="OGLUM04G02440.1"/>
    <property type="gene ID" value="OGLUM04G02440"/>
</dbReference>
<dbReference type="SUPFAM" id="SSF53927">
    <property type="entry name" value="Cytidine deaminase-like"/>
    <property type="match status" value="1"/>
</dbReference>
<evidence type="ECO:0000256" key="1">
    <source>
        <dbReference type="ARBA" id="ARBA00022723"/>
    </source>
</evidence>
<evidence type="ECO:0000313" key="5">
    <source>
        <dbReference type="EnsemblPlants" id="OGLUM04G02440.1"/>
    </source>
</evidence>
<evidence type="ECO:0000256" key="2">
    <source>
        <dbReference type="ARBA" id="ARBA00022833"/>
    </source>
</evidence>
<organism evidence="5">
    <name type="scientific">Oryza glumipatula</name>
    <dbReference type="NCBI Taxonomy" id="40148"/>
    <lineage>
        <taxon>Eukaryota</taxon>
        <taxon>Viridiplantae</taxon>
        <taxon>Streptophyta</taxon>
        <taxon>Embryophyta</taxon>
        <taxon>Tracheophyta</taxon>
        <taxon>Spermatophyta</taxon>
        <taxon>Magnoliopsida</taxon>
        <taxon>Liliopsida</taxon>
        <taxon>Poales</taxon>
        <taxon>Poaceae</taxon>
        <taxon>BOP clade</taxon>
        <taxon>Oryzoideae</taxon>
        <taxon>Oryzeae</taxon>
        <taxon>Oryzinae</taxon>
        <taxon>Oryza</taxon>
    </lineage>
</organism>
<dbReference type="PROSITE" id="PS51747">
    <property type="entry name" value="CYT_DCMP_DEAMINASES_2"/>
    <property type="match status" value="1"/>
</dbReference>
<dbReference type="InterPro" id="IPR016193">
    <property type="entry name" value="Cytidine_deaminase-like"/>
</dbReference>
<dbReference type="GO" id="GO:0008270">
    <property type="term" value="F:zinc ion binding"/>
    <property type="evidence" value="ECO:0007669"/>
    <property type="project" value="InterPro"/>
</dbReference>
<dbReference type="PANTHER" id="PTHR11079:SF162">
    <property type="entry name" value="RIBOFLAVIN BIOSYNTHESIS PROTEIN PYRD, CHLOROPLASTIC"/>
    <property type="match status" value="1"/>
</dbReference>
<evidence type="ECO:0000313" key="6">
    <source>
        <dbReference type="Proteomes" id="UP000026961"/>
    </source>
</evidence>
<dbReference type="Gramene" id="OGLUM04G02440.1">
    <property type="protein sequence ID" value="OGLUM04G02440.1"/>
    <property type="gene ID" value="OGLUM04G02440"/>
</dbReference>
<dbReference type="PROSITE" id="PS00903">
    <property type="entry name" value="CYT_DCMP_DEAMINASES_1"/>
    <property type="match status" value="1"/>
</dbReference>
<dbReference type="InterPro" id="IPR002125">
    <property type="entry name" value="CMP_dCMP_dom"/>
</dbReference>
<dbReference type="InterPro" id="IPR016192">
    <property type="entry name" value="APOBEC/CMP_deaminase_Zn-bd"/>
</dbReference>
<feature type="region of interest" description="Disordered" evidence="3">
    <location>
        <begin position="47"/>
        <end position="68"/>
    </location>
</feature>
<sequence length="445" mass="47847">MVLSRNYSFFASAAAPPPSARPFAGSGDFQRRHLLLGAAAMASSPVSLSHRHHLTPRPAASASASTSTSLRRSRLPVGCAAAGLRCQAQAGDMDDDGVYIAGAWSWRAAGHTSPNPMVGCVVVRGGRVVGEGFHPEAGQPHAEVFALRDAGDLAENATAYVSLEPCNHYGRTPPCTEALINAKVKDVVVMWGLTYERRPRSSLRQQLYIPASPVRRRSRLRRADEVQGHVLQLPSSIRFAVIPPPISLSVTVVDGMTDPNPIVASKGIERLQSAGIDVRVCMEEEALCRKLNEAYIHRMLAGKAFATLRTTLSMNGVVVNQIGTGADQPGGYYSQLLKECDGVIIYGISANMTSFPTSHETGAKQPLYIIIAQGEDSQLNIPFLKEECASEAEEKLVQKVVVELLPIWAVSKGPGHLAFGGSQSFPLKDVEHKEVNGCMLLEGYV</sequence>
<dbReference type="GO" id="GO:0009231">
    <property type="term" value="P:riboflavin biosynthetic process"/>
    <property type="evidence" value="ECO:0007669"/>
    <property type="project" value="EnsemblPlants"/>
</dbReference>
<dbReference type="eggNOG" id="KOG1018">
    <property type="taxonomic scope" value="Eukaryota"/>
</dbReference>
<name>A0A0D9ZH31_9ORYZ</name>
<keyword evidence="6" id="KW-1185">Reference proteome</keyword>
<protein>
    <recommendedName>
        <fullName evidence="4">CMP/dCMP-type deaminase domain-containing protein</fullName>
    </recommendedName>
</protein>